<name>A0A427AW98_ENSVE</name>
<feature type="compositionally biased region" description="Basic and acidic residues" evidence="1">
    <location>
        <begin position="1"/>
        <end position="15"/>
    </location>
</feature>
<evidence type="ECO:0000256" key="1">
    <source>
        <dbReference type="SAM" id="MobiDB-lite"/>
    </source>
</evidence>
<comment type="caution">
    <text evidence="2">The sequence shown here is derived from an EMBL/GenBank/DDBJ whole genome shotgun (WGS) entry which is preliminary data.</text>
</comment>
<evidence type="ECO:0000313" key="3">
    <source>
        <dbReference type="Proteomes" id="UP000287651"/>
    </source>
</evidence>
<sequence length="76" mass="8379">MSAARLERHRPDRPPRVLGGPLDPIPATIVEAAGGPPAFRTPTRLDPRRRCSHLLLRHVSCHGPQLLRALHKGGDR</sequence>
<feature type="region of interest" description="Disordered" evidence="1">
    <location>
        <begin position="1"/>
        <end position="22"/>
    </location>
</feature>
<dbReference type="EMBL" id="AMZH03001119">
    <property type="protein sequence ID" value="RRT80539.1"/>
    <property type="molecule type" value="Genomic_DNA"/>
</dbReference>
<protein>
    <submittedName>
        <fullName evidence="2">Uncharacterized protein</fullName>
    </submittedName>
</protein>
<proteinExistence type="predicted"/>
<evidence type="ECO:0000313" key="2">
    <source>
        <dbReference type="EMBL" id="RRT80539.1"/>
    </source>
</evidence>
<organism evidence="2 3">
    <name type="scientific">Ensete ventricosum</name>
    <name type="common">Abyssinian banana</name>
    <name type="synonym">Musa ensete</name>
    <dbReference type="NCBI Taxonomy" id="4639"/>
    <lineage>
        <taxon>Eukaryota</taxon>
        <taxon>Viridiplantae</taxon>
        <taxon>Streptophyta</taxon>
        <taxon>Embryophyta</taxon>
        <taxon>Tracheophyta</taxon>
        <taxon>Spermatophyta</taxon>
        <taxon>Magnoliopsida</taxon>
        <taxon>Liliopsida</taxon>
        <taxon>Zingiberales</taxon>
        <taxon>Musaceae</taxon>
        <taxon>Ensete</taxon>
    </lineage>
</organism>
<reference evidence="2 3" key="1">
    <citation type="journal article" date="2014" name="Agronomy (Basel)">
        <title>A Draft Genome Sequence for Ensete ventricosum, the Drought-Tolerant Tree Against Hunger.</title>
        <authorList>
            <person name="Harrison J."/>
            <person name="Moore K.A."/>
            <person name="Paszkiewicz K."/>
            <person name="Jones T."/>
            <person name="Grant M."/>
            <person name="Ambacheew D."/>
            <person name="Muzemil S."/>
            <person name="Studholme D.J."/>
        </authorList>
    </citation>
    <scope>NUCLEOTIDE SEQUENCE [LARGE SCALE GENOMIC DNA]</scope>
</reference>
<gene>
    <name evidence="2" type="ORF">B296_00023600</name>
</gene>
<dbReference type="Proteomes" id="UP000287651">
    <property type="component" value="Unassembled WGS sequence"/>
</dbReference>
<dbReference type="AlphaFoldDB" id="A0A427AW98"/>
<accession>A0A427AW98</accession>